<dbReference type="InterPro" id="IPR036527">
    <property type="entry name" value="SCP2_sterol-bd_dom_sf"/>
</dbReference>
<reference evidence="2 3" key="1">
    <citation type="journal article" date="2016" name="Proc. Natl. Acad. Sci. U.S.A.">
        <title>Comparative genomics of biotechnologically important yeasts.</title>
        <authorList>
            <person name="Riley R."/>
            <person name="Haridas S."/>
            <person name="Wolfe K.H."/>
            <person name="Lopes M.R."/>
            <person name="Hittinger C.T."/>
            <person name="Goeker M."/>
            <person name="Salamov A.A."/>
            <person name="Wisecaver J.H."/>
            <person name="Long T.M."/>
            <person name="Calvey C.H."/>
            <person name="Aerts A.L."/>
            <person name="Barry K.W."/>
            <person name="Choi C."/>
            <person name="Clum A."/>
            <person name="Coughlan A.Y."/>
            <person name="Deshpande S."/>
            <person name="Douglass A.P."/>
            <person name="Hanson S.J."/>
            <person name="Klenk H.-P."/>
            <person name="LaButti K.M."/>
            <person name="Lapidus A."/>
            <person name="Lindquist E.A."/>
            <person name="Lipzen A.M."/>
            <person name="Meier-Kolthoff J.P."/>
            <person name="Ohm R.A."/>
            <person name="Otillar R.P."/>
            <person name="Pangilinan J.L."/>
            <person name="Peng Y."/>
            <person name="Rokas A."/>
            <person name="Rosa C.A."/>
            <person name="Scheuner C."/>
            <person name="Sibirny A.A."/>
            <person name="Slot J.C."/>
            <person name="Stielow J.B."/>
            <person name="Sun H."/>
            <person name="Kurtzman C.P."/>
            <person name="Blackwell M."/>
            <person name="Grigoriev I.V."/>
            <person name="Jeffries T.W."/>
        </authorList>
    </citation>
    <scope>NUCLEOTIDE SEQUENCE [LARGE SCALE GENOMIC DNA]</scope>
    <source>
        <strain evidence="2 3">NRRL Y-11557</strain>
    </source>
</reference>
<dbReference type="AlphaFoldDB" id="A0A1E3PXJ8"/>
<dbReference type="Pfam" id="PF02036">
    <property type="entry name" value="SCP2"/>
    <property type="match status" value="1"/>
</dbReference>
<evidence type="ECO:0000313" key="3">
    <source>
        <dbReference type="Proteomes" id="UP000094385"/>
    </source>
</evidence>
<name>A0A1E3PXJ8_LIPST</name>
<dbReference type="STRING" id="675824.A0A1E3PXJ8"/>
<dbReference type="InterPro" id="IPR003033">
    <property type="entry name" value="SCP2_sterol-bd_dom"/>
</dbReference>
<protein>
    <recommendedName>
        <fullName evidence="1">SCP2 domain-containing protein</fullName>
    </recommendedName>
</protein>
<gene>
    <name evidence="2" type="ORF">LIPSTDRAFT_175926</name>
</gene>
<feature type="domain" description="SCP2" evidence="1">
    <location>
        <begin position="55"/>
        <end position="133"/>
    </location>
</feature>
<dbReference type="Gene3D" id="3.30.1050.10">
    <property type="entry name" value="SCP2 sterol-binding domain"/>
    <property type="match status" value="1"/>
</dbReference>
<organism evidence="2 3">
    <name type="scientific">Lipomyces starkeyi NRRL Y-11557</name>
    <dbReference type="NCBI Taxonomy" id="675824"/>
    <lineage>
        <taxon>Eukaryota</taxon>
        <taxon>Fungi</taxon>
        <taxon>Dikarya</taxon>
        <taxon>Ascomycota</taxon>
        <taxon>Saccharomycotina</taxon>
        <taxon>Lipomycetes</taxon>
        <taxon>Lipomycetales</taxon>
        <taxon>Lipomycetaceae</taxon>
        <taxon>Lipomyces</taxon>
    </lineage>
</organism>
<dbReference type="EMBL" id="KV454301">
    <property type="protein sequence ID" value="ODQ70141.1"/>
    <property type="molecule type" value="Genomic_DNA"/>
</dbReference>
<dbReference type="SUPFAM" id="SSF55718">
    <property type="entry name" value="SCP-like"/>
    <property type="match status" value="1"/>
</dbReference>
<sequence>MQSPYASKRQNDDRKPLTSSILFPEILKRFKENPTAAGSLLGLFIFSILRRGKITDEWSLLFSARNKAPEVHHQAVPLLSQKARKLPIVVIELEDRDLVKYITGGLTGLKGVTSGKIKIAGDVDLALRLEDTFVNAGGVEQTLEFLRRRQSKL</sequence>
<evidence type="ECO:0000259" key="1">
    <source>
        <dbReference type="Pfam" id="PF02036"/>
    </source>
</evidence>
<proteinExistence type="predicted"/>
<dbReference type="Proteomes" id="UP000094385">
    <property type="component" value="Unassembled WGS sequence"/>
</dbReference>
<evidence type="ECO:0000313" key="2">
    <source>
        <dbReference type="EMBL" id="ODQ70141.1"/>
    </source>
</evidence>
<keyword evidence="3" id="KW-1185">Reference proteome</keyword>
<accession>A0A1E3PXJ8</accession>
<dbReference type="OrthoDB" id="10265837at2759"/>